<keyword evidence="11" id="KW-0413">Isomerase</keyword>
<dbReference type="PROSITE" id="PS00166">
    <property type="entry name" value="ENOYL_COA_HYDRATASE"/>
    <property type="match status" value="1"/>
</dbReference>
<comment type="subcellular location">
    <subcellularLocation>
        <location evidence="1">Peroxisome</location>
    </subcellularLocation>
</comment>
<dbReference type="PANTHER" id="PTHR23309:SF49">
    <property type="entry name" value="PEROXISOMAL BIFUNCTIONAL ENZYME"/>
    <property type="match status" value="1"/>
</dbReference>
<evidence type="ECO:0000259" key="16">
    <source>
        <dbReference type="Pfam" id="PF00725"/>
    </source>
</evidence>
<keyword evidence="7" id="KW-0560">Oxidoreductase</keyword>
<keyword evidence="12" id="KW-0456">Lyase</keyword>
<dbReference type="Pfam" id="PF02737">
    <property type="entry name" value="3HCDH_N"/>
    <property type="match status" value="1"/>
</dbReference>
<dbReference type="SUPFAM" id="SSF48179">
    <property type="entry name" value="6-phosphogluconate dehydrogenase C-terminal domain-like"/>
    <property type="match status" value="2"/>
</dbReference>
<evidence type="ECO:0000256" key="2">
    <source>
        <dbReference type="ARBA" id="ARBA00005005"/>
    </source>
</evidence>
<evidence type="ECO:0000256" key="4">
    <source>
        <dbReference type="ARBA" id="ARBA00011245"/>
    </source>
</evidence>
<dbReference type="GO" id="GO:0004300">
    <property type="term" value="F:enoyl-CoA hydratase activity"/>
    <property type="evidence" value="ECO:0007669"/>
    <property type="project" value="UniProtKB-ARBA"/>
</dbReference>
<evidence type="ECO:0000256" key="3">
    <source>
        <dbReference type="ARBA" id="ARBA00008750"/>
    </source>
</evidence>
<comment type="pathway">
    <text evidence="2">Lipid metabolism; fatty acid beta-oxidation.</text>
</comment>
<keyword evidence="10" id="KW-0576">Peroxisome</keyword>
<keyword evidence="6" id="KW-0442">Lipid degradation</keyword>
<dbReference type="Gene3D" id="1.10.1040.50">
    <property type="match status" value="1"/>
</dbReference>
<evidence type="ECO:0000256" key="15">
    <source>
        <dbReference type="RuleBase" id="RU003707"/>
    </source>
</evidence>
<dbReference type="STRING" id="1827387.A4S15_02680"/>
<dbReference type="InterPro" id="IPR036291">
    <property type="entry name" value="NAD(P)-bd_dom_sf"/>
</dbReference>
<dbReference type="Proteomes" id="UP000192872">
    <property type="component" value="Unassembled WGS sequence"/>
</dbReference>
<evidence type="ECO:0000256" key="1">
    <source>
        <dbReference type="ARBA" id="ARBA00004275"/>
    </source>
</evidence>
<dbReference type="EMBL" id="LWDL01000031">
    <property type="protein sequence ID" value="OQW49645.1"/>
    <property type="molecule type" value="Genomic_DNA"/>
</dbReference>
<dbReference type="InterPro" id="IPR008927">
    <property type="entry name" value="6-PGluconate_DH-like_C_sf"/>
</dbReference>
<dbReference type="Gene3D" id="3.40.50.720">
    <property type="entry name" value="NAD(P)-binding Rossmann-like Domain"/>
    <property type="match status" value="1"/>
</dbReference>
<dbReference type="Pfam" id="PF00378">
    <property type="entry name" value="ECH_1"/>
    <property type="match status" value="1"/>
</dbReference>
<dbReference type="CDD" id="cd06558">
    <property type="entry name" value="crotonase-like"/>
    <property type="match status" value="1"/>
</dbReference>
<evidence type="ECO:0000259" key="17">
    <source>
        <dbReference type="Pfam" id="PF02737"/>
    </source>
</evidence>
<keyword evidence="9" id="KW-0443">Lipid metabolism</keyword>
<evidence type="ECO:0000256" key="8">
    <source>
        <dbReference type="ARBA" id="ARBA00023027"/>
    </source>
</evidence>
<evidence type="ECO:0000256" key="5">
    <source>
        <dbReference type="ARBA" id="ARBA00022832"/>
    </source>
</evidence>
<organism evidence="18 19">
    <name type="scientific">Candidatus Raskinella chloraquaticus</name>
    <dbReference type="NCBI Taxonomy" id="1951219"/>
    <lineage>
        <taxon>Bacteria</taxon>
        <taxon>Pseudomonadati</taxon>
        <taxon>Pseudomonadota</taxon>
        <taxon>Alphaproteobacteria</taxon>
        <taxon>Hyphomicrobiales</taxon>
        <taxon>Phreatobacteraceae</taxon>
        <taxon>Candidatus Raskinella</taxon>
    </lineage>
</organism>
<dbReference type="InterPro" id="IPR029045">
    <property type="entry name" value="ClpP/crotonase-like_dom_sf"/>
</dbReference>
<accession>A0A1W9HQA3</accession>
<evidence type="ECO:0000256" key="7">
    <source>
        <dbReference type="ARBA" id="ARBA00023002"/>
    </source>
</evidence>
<keyword evidence="8" id="KW-0520">NAD</keyword>
<dbReference type="RefSeq" id="WP_376799854.1">
    <property type="nucleotide sequence ID" value="NZ_DBNB01000008.1"/>
</dbReference>
<comment type="subunit">
    <text evidence="4">Monomer.</text>
</comment>
<dbReference type="GO" id="GO:0070403">
    <property type="term" value="F:NAD+ binding"/>
    <property type="evidence" value="ECO:0007669"/>
    <property type="project" value="InterPro"/>
</dbReference>
<dbReference type="Gene3D" id="3.90.226.10">
    <property type="entry name" value="2-enoyl-CoA Hydratase, Chain A, domain 1"/>
    <property type="match status" value="1"/>
</dbReference>
<dbReference type="PANTHER" id="PTHR23309">
    <property type="entry name" value="3-HYDROXYACYL-COA DEHYROGENASE"/>
    <property type="match status" value="1"/>
</dbReference>
<dbReference type="Pfam" id="PF00725">
    <property type="entry name" value="3HCDH"/>
    <property type="match status" value="2"/>
</dbReference>
<evidence type="ECO:0000313" key="19">
    <source>
        <dbReference type="Proteomes" id="UP000192872"/>
    </source>
</evidence>
<dbReference type="InterPro" id="IPR006108">
    <property type="entry name" value="3HC_DH_C"/>
</dbReference>
<dbReference type="UniPathway" id="UPA00659"/>
<dbReference type="SUPFAM" id="SSF51735">
    <property type="entry name" value="NAD(P)-binding Rossmann-fold domains"/>
    <property type="match status" value="1"/>
</dbReference>
<dbReference type="GO" id="GO:0006635">
    <property type="term" value="P:fatty acid beta-oxidation"/>
    <property type="evidence" value="ECO:0007669"/>
    <property type="project" value="UniProtKB-UniPathway"/>
</dbReference>
<evidence type="ECO:0000256" key="12">
    <source>
        <dbReference type="ARBA" id="ARBA00023239"/>
    </source>
</evidence>
<dbReference type="AlphaFoldDB" id="A0A1W9HQA3"/>
<comment type="similarity">
    <text evidence="3">In the N-terminal section; belongs to the enoyl-CoA hydratase/isomerase family.</text>
</comment>
<evidence type="ECO:0000256" key="11">
    <source>
        <dbReference type="ARBA" id="ARBA00023235"/>
    </source>
</evidence>
<feature type="domain" description="3-hydroxyacyl-CoA dehydrogenase C-terminal" evidence="16">
    <location>
        <begin position="603"/>
        <end position="687"/>
    </location>
</feature>
<feature type="domain" description="3-hydroxyacyl-CoA dehydrogenase NAD binding" evidence="17">
    <location>
        <begin position="299"/>
        <end position="475"/>
    </location>
</feature>
<comment type="caution">
    <text evidence="18">The sequence shown here is derived from an EMBL/GenBank/DDBJ whole genome shotgun (WGS) entry which is preliminary data.</text>
</comment>
<comment type="catalytic activity">
    <reaction evidence="14">
        <text>a (3S)-3-hydroxyacyl-CoA + NAD(+) = a 3-oxoacyl-CoA + NADH + H(+)</text>
        <dbReference type="Rhea" id="RHEA:22432"/>
        <dbReference type="ChEBI" id="CHEBI:15378"/>
        <dbReference type="ChEBI" id="CHEBI:57318"/>
        <dbReference type="ChEBI" id="CHEBI:57540"/>
        <dbReference type="ChEBI" id="CHEBI:57945"/>
        <dbReference type="ChEBI" id="CHEBI:90726"/>
        <dbReference type="EC" id="1.1.1.35"/>
    </reaction>
</comment>
<proteinExistence type="inferred from homology"/>
<evidence type="ECO:0000256" key="10">
    <source>
        <dbReference type="ARBA" id="ARBA00023140"/>
    </source>
</evidence>
<evidence type="ECO:0000256" key="13">
    <source>
        <dbReference type="ARBA" id="ARBA00023268"/>
    </source>
</evidence>
<dbReference type="InterPro" id="IPR001753">
    <property type="entry name" value="Enoyl-CoA_hydra/iso"/>
</dbReference>
<feature type="domain" description="3-hydroxyacyl-CoA dehydrogenase C-terminal" evidence="16">
    <location>
        <begin position="479"/>
        <end position="564"/>
    </location>
</feature>
<evidence type="ECO:0000256" key="6">
    <source>
        <dbReference type="ARBA" id="ARBA00022963"/>
    </source>
</evidence>
<dbReference type="FunFam" id="3.40.50.720:FF:000009">
    <property type="entry name" value="Fatty oxidation complex, alpha subunit"/>
    <property type="match status" value="1"/>
</dbReference>
<dbReference type="GO" id="GO:0016853">
    <property type="term" value="F:isomerase activity"/>
    <property type="evidence" value="ECO:0007669"/>
    <property type="project" value="UniProtKB-KW"/>
</dbReference>
<dbReference type="InterPro" id="IPR018376">
    <property type="entry name" value="Enoyl-CoA_hyd/isom_CS"/>
</dbReference>
<keyword evidence="5" id="KW-0276">Fatty acid metabolism</keyword>
<dbReference type="GO" id="GO:0003857">
    <property type="term" value="F:(3S)-3-hydroxyacyl-CoA dehydrogenase (NAD+) activity"/>
    <property type="evidence" value="ECO:0007669"/>
    <property type="project" value="UniProtKB-EC"/>
</dbReference>
<comment type="similarity">
    <text evidence="15">Belongs to the enoyl-CoA hydratase/isomerase family.</text>
</comment>
<dbReference type="InterPro" id="IPR006176">
    <property type="entry name" value="3-OHacyl-CoA_DH_NAD-bd"/>
</dbReference>
<gene>
    <name evidence="18" type="ORF">A4S15_02680</name>
</gene>
<sequence length="698" mass="73574">MERKVVTRHDGRILVIELANPPVNALAHEVRDAVLAALQAAQADAGTDAVVITGAGKLFCGGAEIKEFGQTPRAPHLAEIVNAIEESAKPVIAALNGSALGGGFEIALGCHVRLAVPGANVVLPEVKLGLLPGAGGTQRVPRLIGLRKALPFIVNGEAMSAAQALTLGLLDGVEDGDIVGHAIKRARHMVESNAPIRRTGRLRDALEASRRDAAAFEDDAAALLKKARSLEAPAACITALRNTLTLTLEEGLAAERALFVKLRDGGQSKALRHLFFAERAAQKVAGVPADTKPRSVGRVAILGAGTMGGGIAMAFASAGFPVSVIDPDTAALKRGFQTIENNYRASEKRGGMSAGAVAAALNRLTPSQSINDVASADLVIEAVYENMDLKKRIFADFDRLTTPGTVLATNTSSLDIDEIAAATSRPQDVVGMHFFSPANVMKLLEIVRGKATAPEVLVTAMNIGKRIGKVPVTVGVCYGFVGNRMLHARGSEVERLLLEGASPRDIDAAATRFGFAMGPCAVGDLAGLDVGWRIRKERGITSPVADAICEMGRFGQKTSRGYFIYEPGSRLPVPDPEVDALTAKLASDMGMARRSIAIEEIQERLLYPLINEGARILEEGIAERASDIDLIWINGYGFPLWRGGPLFYADTVGLGVIAERLDHYASLSGDKRLKPAKLLRSLAIAGKGFGDIAAAAKG</sequence>
<evidence type="ECO:0000256" key="14">
    <source>
        <dbReference type="ARBA" id="ARBA00049556"/>
    </source>
</evidence>
<dbReference type="FunFam" id="1.10.1040.50:FF:000006">
    <property type="entry name" value="Peroxisomal bifunctional enzyme"/>
    <property type="match status" value="1"/>
</dbReference>
<dbReference type="SUPFAM" id="SSF52096">
    <property type="entry name" value="ClpP/crotonase"/>
    <property type="match status" value="1"/>
</dbReference>
<evidence type="ECO:0000256" key="9">
    <source>
        <dbReference type="ARBA" id="ARBA00023098"/>
    </source>
</evidence>
<keyword evidence="13" id="KW-0511">Multifunctional enzyme</keyword>
<name>A0A1W9HQA3_9HYPH</name>
<reference evidence="18 19" key="1">
    <citation type="journal article" date="2017" name="Water Res.">
        <title>Comammox in drinking water systems.</title>
        <authorList>
            <person name="Wang Y."/>
            <person name="Ma L."/>
            <person name="Mao Y."/>
            <person name="Jiang X."/>
            <person name="Xia Y."/>
            <person name="Yu K."/>
            <person name="Li B."/>
            <person name="Zhang T."/>
        </authorList>
    </citation>
    <scope>NUCLEOTIDE SEQUENCE [LARGE SCALE GENOMIC DNA]</scope>
    <source>
        <strain evidence="18">SG_bin8</strain>
    </source>
</reference>
<protein>
    <submittedName>
        <fullName evidence="18">3-hydroxyacyl-CoA dehydrogenase</fullName>
    </submittedName>
</protein>
<evidence type="ECO:0000313" key="18">
    <source>
        <dbReference type="EMBL" id="OQW49645.1"/>
    </source>
</evidence>